<protein>
    <submittedName>
        <fullName evidence="5">MarR family transcriptional regulator</fullName>
    </submittedName>
</protein>
<dbReference type="InterPro" id="IPR036388">
    <property type="entry name" value="WH-like_DNA-bd_sf"/>
</dbReference>
<evidence type="ECO:0000313" key="6">
    <source>
        <dbReference type="Proteomes" id="UP001529491"/>
    </source>
</evidence>
<dbReference type="SMART" id="SM00347">
    <property type="entry name" value="HTH_MARR"/>
    <property type="match status" value="1"/>
</dbReference>
<dbReference type="Pfam" id="PF01047">
    <property type="entry name" value="MarR"/>
    <property type="match status" value="1"/>
</dbReference>
<dbReference type="InterPro" id="IPR052067">
    <property type="entry name" value="Metal_resp_HTH_trans_reg"/>
</dbReference>
<keyword evidence="6" id="KW-1185">Reference proteome</keyword>
<evidence type="ECO:0000313" key="5">
    <source>
        <dbReference type="EMBL" id="WOT05400.1"/>
    </source>
</evidence>
<evidence type="ECO:0000259" key="4">
    <source>
        <dbReference type="PROSITE" id="PS50995"/>
    </source>
</evidence>
<dbReference type="SUPFAM" id="SSF46785">
    <property type="entry name" value="Winged helix' DNA-binding domain"/>
    <property type="match status" value="1"/>
</dbReference>
<dbReference type="EMBL" id="CP136522">
    <property type="protein sequence ID" value="WOT05400.1"/>
    <property type="molecule type" value="Genomic_DNA"/>
</dbReference>
<proteinExistence type="predicted"/>
<dbReference type="PROSITE" id="PS50995">
    <property type="entry name" value="HTH_MARR_2"/>
    <property type="match status" value="1"/>
</dbReference>
<dbReference type="PANTHER" id="PTHR35790:SF4">
    <property type="entry name" value="HTH-TYPE TRANSCRIPTIONAL REGULATOR PCHR"/>
    <property type="match status" value="1"/>
</dbReference>
<evidence type="ECO:0000256" key="2">
    <source>
        <dbReference type="ARBA" id="ARBA00023125"/>
    </source>
</evidence>
<dbReference type="InterPro" id="IPR000835">
    <property type="entry name" value="HTH_MarR-typ"/>
</dbReference>
<evidence type="ECO:0000256" key="1">
    <source>
        <dbReference type="ARBA" id="ARBA00023015"/>
    </source>
</evidence>
<reference evidence="5 6" key="1">
    <citation type="submission" date="2023-10" db="EMBL/GenBank/DDBJ databases">
        <title>Complete genome sequence of Shewanella sp. DAU334.</title>
        <authorList>
            <person name="Lee Y.-S."/>
            <person name="Jeong H.-R."/>
            <person name="Hwang E.-J."/>
            <person name="Choi Y.-L."/>
            <person name="Kim G.-D."/>
        </authorList>
    </citation>
    <scope>NUCLEOTIDE SEQUENCE [LARGE SCALE GENOMIC DNA]</scope>
    <source>
        <strain evidence="5 6">DAU334</strain>
    </source>
</reference>
<evidence type="ECO:0000256" key="3">
    <source>
        <dbReference type="ARBA" id="ARBA00023163"/>
    </source>
</evidence>
<keyword evidence="1" id="KW-0805">Transcription regulation</keyword>
<keyword evidence="3" id="KW-0804">Transcription</keyword>
<name>A0ABZ0JYN6_9GAMM</name>
<dbReference type="Gene3D" id="1.10.10.10">
    <property type="entry name" value="Winged helix-like DNA-binding domain superfamily/Winged helix DNA-binding domain"/>
    <property type="match status" value="1"/>
</dbReference>
<dbReference type="RefSeq" id="WP_310469659.1">
    <property type="nucleotide sequence ID" value="NZ_CP136522.1"/>
</dbReference>
<sequence>MPHDPISDAIFDVTHAYRAAMRSSIQAKDLGLNFMHVKCLSFINNRQSCTANDIVNFFNRDKAQIARLIKEMIENQWLTKMANPEDKRSQLLSLTEEGAELASLIAKTQMDVRKKMQTSLSEAELKEFTRIMSIINSNLQSL</sequence>
<dbReference type="PANTHER" id="PTHR35790">
    <property type="entry name" value="HTH-TYPE TRANSCRIPTIONAL REGULATOR PCHR"/>
    <property type="match status" value="1"/>
</dbReference>
<gene>
    <name evidence="5" type="ORF">RGE70_00810</name>
</gene>
<keyword evidence="2" id="KW-0238">DNA-binding</keyword>
<dbReference type="Proteomes" id="UP001529491">
    <property type="component" value="Chromosome"/>
</dbReference>
<dbReference type="InterPro" id="IPR036390">
    <property type="entry name" value="WH_DNA-bd_sf"/>
</dbReference>
<accession>A0ABZ0JYN6</accession>
<feature type="domain" description="HTH marR-type" evidence="4">
    <location>
        <begin position="3"/>
        <end position="137"/>
    </location>
</feature>
<organism evidence="5 6">
    <name type="scientific">Shewanella youngdeokensis</name>
    <dbReference type="NCBI Taxonomy" id="2999068"/>
    <lineage>
        <taxon>Bacteria</taxon>
        <taxon>Pseudomonadati</taxon>
        <taxon>Pseudomonadota</taxon>
        <taxon>Gammaproteobacteria</taxon>
        <taxon>Alteromonadales</taxon>
        <taxon>Shewanellaceae</taxon>
        <taxon>Shewanella</taxon>
    </lineage>
</organism>